<feature type="transmembrane region" description="Helical" evidence="3">
    <location>
        <begin position="348"/>
        <end position="368"/>
    </location>
</feature>
<name>A0A6U6B6P3_GUITH</name>
<keyword evidence="3" id="KW-0472">Membrane</keyword>
<dbReference type="PANTHER" id="PTHR11319:SF35">
    <property type="entry name" value="OUTER MEMBRANE PROTEIN PMPC-RELATED"/>
    <property type="match status" value="1"/>
</dbReference>
<keyword evidence="3" id="KW-0812">Transmembrane</keyword>
<feature type="compositionally biased region" description="Acidic residues" evidence="2">
    <location>
        <begin position="116"/>
        <end position="143"/>
    </location>
</feature>
<gene>
    <name evidence="4" type="ORF">GTHE00462_LOCUS21784</name>
    <name evidence="5" type="ORF">GTHE00462_LOCUS21785</name>
</gene>
<organism evidence="4">
    <name type="scientific">Guillardia theta</name>
    <name type="common">Cryptophyte</name>
    <name type="synonym">Cryptomonas phi</name>
    <dbReference type="NCBI Taxonomy" id="55529"/>
    <lineage>
        <taxon>Eukaryota</taxon>
        <taxon>Cryptophyceae</taxon>
        <taxon>Pyrenomonadales</taxon>
        <taxon>Geminigeraceae</taxon>
        <taxon>Guillardia</taxon>
    </lineage>
</organism>
<feature type="transmembrane region" description="Helical" evidence="3">
    <location>
        <begin position="478"/>
        <end position="498"/>
    </location>
</feature>
<dbReference type="PANTHER" id="PTHR11319">
    <property type="entry name" value="G PROTEIN-COUPLED RECEPTOR-RELATED"/>
    <property type="match status" value="1"/>
</dbReference>
<evidence type="ECO:0000256" key="3">
    <source>
        <dbReference type="SAM" id="Phobius"/>
    </source>
</evidence>
<proteinExistence type="predicted"/>
<evidence type="ECO:0000313" key="4">
    <source>
        <dbReference type="EMBL" id="CAE2311701.1"/>
    </source>
</evidence>
<feature type="transmembrane region" description="Helical" evidence="3">
    <location>
        <begin position="296"/>
        <end position="321"/>
    </location>
</feature>
<keyword evidence="1" id="KW-0175">Coiled coil</keyword>
<keyword evidence="3" id="KW-1133">Transmembrane helix</keyword>
<feature type="coiled-coil region" evidence="1">
    <location>
        <begin position="599"/>
        <end position="721"/>
    </location>
</feature>
<feature type="transmembrane region" description="Helical" evidence="3">
    <location>
        <begin position="59"/>
        <end position="80"/>
    </location>
</feature>
<sequence length="726" mass="84808">MLTFWQTAALLVEFRIAWPQQVLSLLSLYSISNLNIMAVPWMCFFNWQPNFLQRWILTNLVLFGVVSMRVLLWILPFLILPPKMKTVFDCLVRVFTRKSNRRNYEDHATQKKDGEGEGQGEGEGEEGDVEMEQAEGGAEDGEDGQTATRKEAFLISRSEDQDSQHVPDEITPIEAFDESSADWVQTPSRKNRRKEGWTEYSVHNVYQTHIPKMIRKQEKHPNSWIDFSVPSTAVDWRMRKKYFDMAWREAVAVLNLLYIMGSVKTLEAFKWTYWTSKIALLDADPSVQPFDTQHTAVFSLALIVLPITVFGPVINFVLLYIGHRLRMLDDPSFRIRFGFLLDPFERRFWYWNLVVSLRKMIFVLSLVFLQHNLFLQKFFPLLAVCINFILNIVFRPYNLERNNLLENFLLLILMLLLLLGMISPIDIALYHDTNGRNDPGPYETKIILVTIAAQFLVQVVSIRCIISEVVEAQLRMPLWARAPLMIILAALSSLKGLVSMTKIMSAYILKPTSDPEEVKDSKPAKLHYKASDEGQVITGDHYADIWWQKLFKMRKTKDALSNDAFRVKKLKEVHWLQNRFTIRKRAFHLERRMEQIYQIDSKSMQILRLERELSEALDAAIAYARREEGEYADQMYDLETEHEILCKDYEEAKRKYDEEAERLSEIEDETNFYQAQLDANIRKVGQSEEWKGKFLSEKAKRERLEQEIVDLQAQINQINLAGPKED</sequence>
<feature type="transmembrane region" description="Helical" evidence="3">
    <location>
        <begin position="374"/>
        <end position="394"/>
    </location>
</feature>
<protein>
    <submittedName>
        <fullName evidence="4">Uncharacterized protein</fullName>
    </submittedName>
</protein>
<dbReference type="EMBL" id="HBKN01028157">
    <property type="protein sequence ID" value="CAE2311701.1"/>
    <property type="molecule type" value="Transcribed_RNA"/>
</dbReference>
<evidence type="ECO:0000256" key="2">
    <source>
        <dbReference type="SAM" id="MobiDB-lite"/>
    </source>
</evidence>
<feature type="transmembrane region" description="Helical" evidence="3">
    <location>
        <begin position="406"/>
        <end position="425"/>
    </location>
</feature>
<evidence type="ECO:0000313" key="5">
    <source>
        <dbReference type="EMBL" id="CAE2311702.1"/>
    </source>
</evidence>
<feature type="transmembrane region" description="Helical" evidence="3">
    <location>
        <begin position="27"/>
        <end position="47"/>
    </location>
</feature>
<reference evidence="4" key="1">
    <citation type="submission" date="2021-01" db="EMBL/GenBank/DDBJ databases">
        <authorList>
            <person name="Corre E."/>
            <person name="Pelletier E."/>
            <person name="Niang G."/>
            <person name="Scheremetjew M."/>
            <person name="Finn R."/>
            <person name="Kale V."/>
            <person name="Holt S."/>
            <person name="Cochrane G."/>
            <person name="Meng A."/>
            <person name="Brown T."/>
            <person name="Cohen L."/>
        </authorList>
    </citation>
    <scope>NUCLEOTIDE SEQUENCE</scope>
    <source>
        <strain evidence="4">CCMP 2712</strain>
    </source>
</reference>
<dbReference type="AlphaFoldDB" id="A0A6U6B6P3"/>
<feature type="region of interest" description="Disordered" evidence="2">
    <location>
        <begin position="103"/>
        <end position="146"/>
    </location>
</feature>
<feature type="transmembrane region" description="Helical" evidence="3">
    <location>
        <begin position="445"/>
        <end position="466"/>
    </location>
</feature>
<evidence type="ECO:0000256" key="1">
    <source>
        <dbReference type="SAM" id="Coils"/>
    </source>
</evidence>
<accession>A0A6U6B6P3</accession>
<feature type="compositionally biased region" description="Basic and acidic residues" evidence="2">
    <location>
        <begin position="103"/>
        <end position="115"/>
    </location>
</feature>
<dbReference type="EMBL" id="HBKN01028158">
    <property type="protein sequence ID" value="CAE2311702.1"/>
    <property type="molecule type" value="Transcribed_RNA"/>
</dbReference>